<comment type="caution">
    <text evidence="2">The sequence shown here is derived from an EMBL/GenBank/DDBJ whole genome shotgun (WGS) entry which is preliminary data.</text>
</comment>
<feature type="compositionally biased region" description="Basic residues" evidence="1">
    <location>
        <begin position="87"/>
        <end position="96"/>
    </location>
</feature>
<accession>A0ABQ8N9W8</accession>
<dbReference type="Proteomes" id="UP001059893">
    <property type="component" value="Unassembled WGS sequence"/>
</dbReference>
<evidence type="ECO:0000256" key="1">
    <source>
        <dbReference type="SAM" id="MobiDB-lite"/>
    </source>
</evidence>
<feature type="region of interest" description="Disordered" evidence="1">
    <location>
        <begin position="13"/>
        <end position="117"/>
    </location>
</feature>
<proteinExistence type="predicted"/>
<organism evidence="2 3">
    <name type="scientific">Pyricularia grisea</name>
    <name type="common">Crabgrass-specific blast fungus</name>
    <name type="synonym">Magnaporthe grisea</name>
    <dbReference type="NCBI Taxonomy" id="148305"/>
    <lineage>
        <taxon>Eukaryota</taxon>
        <taxon>Fungi</taxon>
        <taxon>Dikarya</taxon>
        <taxon>Ascomycota</taxon>
        <taxon>Pezizomycotina</taxon>
        <taxon>Sordariomycetes</taxon>
        <taxon>Sordariomycetidae</taxon>
        <taxon>Magnaporthales</taxon>
        <taxon>Pyriculariaceae</taxon>
        <taxon>Pyricularia</taxon>
    </lineage>
</organism>
<feature type="compositionally biased region" description="Basic and acidic residues" evidence="1">
    <location>
        <begin position="58"/>
        <end position="73"/>
    </location>
</feature>
<protein>
    <submittedName>
        <fullName evidence="2">Uncharacterized protein</fullName>
    </submittedName>
</protein>
<sequence>MCQCSWGIVMTRKTIGQTGDKKKKRHGPHTQTASEEGIAKPNEGAADGRWQKSGFDVEENRRGEALSKRKDAEAANLVPLLQERKETRKIKKRVKSRQPEKKSLLNTSNNRKRPREQ</sequence>
<reference evidence="2" key="1">
    <citation type="submission" date="2021-01" db="EMBL/GenBank/DDBJ databases">
        <title>Deciphering the adaptive evolutionary patterns associated with biogeogrpahic diversity in the finger millet blast pathogen Magnaporthe oryzae in Eastern Africa.</title>
        <authorList>
            <person name="Onyema G."/>
            <person name="Shittu T.A."/>
            <person name="Dodsworth S."/>
            <person name="Devilliers S."/>
            <person name="Muthumeenakshi S."/>
            <person name="Sreenivasaprasad S."/>
        </authorList>
    </citation>
    <scope>NUCLEOTIDE SEQUENCE</scope>
    <source>
        <strain evidence="2">D15/s37</strain>
    </source>
</reference>
<name>A0ABQ8N9W8_PYRGI</name>
<gene>
    <name evidence="2" type="ORF">MCOR33_009010</name>
</gene>
<keyword evidence="3" id="KW-1185">Reference proteome</keyword>
<evidence type="ECO:0000313" key="2">
    <source>
        <dbReference type="EMBL" id="KAI6293635.1"/>
    </source>
</evidence>
<evidence type="ECO:0000313" key="3">
    <source>
        <dbReference type="Proteomes" id="UP001059893"/>
    </source>
</evidence>
<dbReference type="EMBL" id="JABSND010000233">
    <property type="protein sequence ID" value="KAI6293635.1"/>
    <property type="molecule type" value="Genomic_DNA"/>
</dbReference>